<dbReference type="EMBL" id="OZ004255">
    <property type="protein sequence ID" value="CAK7900568.1"/>
    <property type="molecule type" value="Genomic_DNA"/>
</dbReference>
<organism evidence="1 2">
    <name type="scientific">[Candida] anglica</name>
    <dbReference type="NCBI Taxonomy" id="148631"/>
    <lineage>
        <taxon>Eukaryota</taxon>
        <taxon>Fungi</taxon>
        <taxon>Dikarya</taxon>
        <taxon>Ascomycota</taxon>
        <taxon>Saccharomycotina</taxon>
        <taxon>Pichiomycetes</taxon>
        <taxon>Debaryomycetaceae</taxon>
        <taxon>Kurtzmaniella</taxon>
    </lineage>
</organism>
<reference evidence="1 2" key="1">
    <citation type="submission" date="2024-01" db="EMBL/GenBank/DDBJ databases">
        <authorList>
            <consortium name="Genoscope - CEA"/>
            <person name="William W."/>
        </authorList>
    </citation>
    <scope>NUCLEOTIDE SEQUENCE [LARGE SCALE GENOMIC DNA]</scope>
    <source>
        <strain evidence="1 2">29B2s-10</strain>
    </source>
</reference>
<gene>
    <name evidence="1" type="ORF">CAAN4_C07921</name>
</gene>
<protein>
    <submittedName>
        <fullName evidence="1">Uncharacterized protein</fullName>
    </submittedName>
</protein>
<evidence type="ECO:0000313" key="2">
    <source>
        <dbReference type="Proteomes" id="UP001497600"/>
    </source>
</evidence>
<keyword evidence="2" id="KW-1185">Reference proteome</keyword>
<sequence length="72" mass="8260">MTKYSDYILCAFLGLGTYVVDREDSSMDHIEKRRKVGTLPAPTFIEPPVSSRKGRSIRTKVRASKRELLMQK</sequence>
<evidence type="ECO:0000313" key="1">
    <source>
        <dbReference type="EMBL" id="CAK7900568.1"/>
    </source>
</evidence>
<name>A0ABP0EDS2_9ASCO</name>
<proteinExistence type="predicted"/>
<dbReference type="Proteomes" id="UP001497600">
    <property type="component" value="Chromosome C"/>
</dbReference>
<accession>A0ABP0EDS2</accession>